<dbReference type="InterPro" id="IPR036525">
    <property type="entry name" value="Tubulin/FtsZ_GTPase_sf"/>
</dbReference>
<evidence type="ECO:0000259" key="6">
    <source>
        <dbReference type="Pfam" id="PF14881"/>
    </source>
</evidence>
<dbReference type="AlphaFoldDB" id="A0A8H7VRC7"/>
<comment type="function">
    <text evidence="1">Involved in the partitioning of the mitochondrial organelle and mitochondrial DNA (mtDNA) inheritance.</text>
</comment>
<protein>
    <recommendedName>
        <fullName evidence="9">Tubulin nucleotide-binding domain-like protein</fullName>
    </recommendedName>
</protein>
<dbReference type="CDD" id="cd06060">
    <property type="entry name" value="misato"/>
    <property type="match status" value="1"/>
</dbReference>
<dbReference type="PANTHER" id="PTHR13391:SF0">
    <property type="entry name" value="PROTEIN MISATO HOMOLOG 1"/>
    <property type="match status" value="1"/>
</dbReference>
<dbReference type="EMBL" id="JAEPRE010000131">
    <property type="protein sequence ID" value="KAG2231891.1"/>
    <property type="molecule type" value="Genomic_DNA"/>
</dbReference>
<evidence type="ECO:0000256" key="1">
    <source>
        <dbReference type="ARBA" id="ARBA00003757"/>
    </source>
</evidence>
<accession>A0A8H7VRC7</accession>
<dbReference type="InterPro" id="IPR013838">
    <property type="entry name" value="Beta-tubulin_BS"/>
</dbReference>
<dbReference type="Pfam" id="PF14881">
    <property type="entry name" value="Tubulin_3"/>
    <property type="match status" value="1"/>
</dbReference>
<dbReference type="InterPro" id="IPR019605">
    <property type="entry name" value="Misato_II_tubulin-like"/>
</dbReference>
<keyword evidence="8" id="KW-1185">Reference proteome</keyword>
<dbReference type="Pfam" id="PF10644">
    <property type="entry name" value="Misat_Tub_SegII"/>
    <property type="match status" value="1"/>
</dbReference>
<comment type="subcellular location">
    <subcellularLocation>
        <location evidence="2">Mitochondrion</location>
    </subcellularLocation>
</comment>
<dbReference type="PANTHER" id="PTHR13391">
    <property type="entry name" value="MITOCHONDRIAL DISTRIBUTION REGULATOR MISATO"/>
    <property type="match status" value="1"/>
</dbReference>
<evidence type="ECO:0000313" key="8">
    <source>
        <dbReference type="Proteomes" id="UP000613177"/>
    </source>
</evidence>
<keyword evidence="4" id="KW-0496">Mitochondrion</keyword>
<evidence type="ECO:0000256" key="4">
    <source>
        <dbReference type="ARBA" id="ARBA00023128"/>
    </source>
</evidence>
<evidence type="ECO:0000259" key="5">
    <source>
        <dbReference type="Pfam" id="PF10644"/>
    </source>
</evidence>
<proteinExistence type="inferred from homology"/>
<comment type="similarity">
    <text evidence="3">Belongs to the misato family.</text>
</comment>
<dbReference type="InterPro" id="IPR029209">
    <property type="entry name" value="DML1/Misato_tubulin"/>
</dbReference>
<dbReference type="GO" id="GO:0007005">
    <property type="term" value="P:mitochondrion organization"/>
    <property type="evidence" value="ECO:0007669"/>
    <property type="project" value="InterPro"/>
</dbReference>
<dbReference type="SUPFAM" id="SSF52490">
    <property type="entry name" value="Tubulin nucleotide-binding domain-like"/>
    <property type="match status" value="1"/>
</dbReference>
<dbReference type="Gene3D" id="3.40.50.1440">
    <property type="entry name" value="Tubulin/FtsZ, GTPase domain"/>
    <property type="match status" value="1"/>
</dbReference>
<evidence type="ECO:0008006" key="9">
    <source>
        <dbReference type="Google" id="ProtNLM"/>
    </source>
</evidence>
<dbReference type="Proteomes" id="UP000613177">
    <property type="component" value="Unassembled WGS sequence"/>
</dbReference>
<evidence type="ECO:0000256" key="2">
    <source>
        <dbReference type="ARBA" id="ARBA00004173"/>
    </source>
</evidence>
<sequence length="536" mass="61747">MREILTIQLGSIANHVGTHFWNAQEEYFNYSESSESHTQELNHDVLYRSGETSNGVTTYTPRTLIYDLKGGFGSMQKYNRLFNADDDHQQVTWEQGVNRIDRSVNKSQYQHELDRMETENDPNANLDIVQQLDSSVNNWSDYNRIYYHPRSINPIVTHQMDNEITPFDNYTIGRQAYNENEKEMDIFEDNFRFFVEECDNLQGFQIFTDVDDAFGGFTESLLDNIRDEYLKTPVMTYGLSDSHAEYRTDRHKQKIILNRAFGITRLAELSSIYIPIYTPTVSATKSSGLSHYLYFNEYSRYHTSAIIAAAIETNSLPYRLKHNSVTMAETVSKLNWVRNTSLASLSVSLPLPISEKGYIETIETMTKQTQLRPTISLLDRISTNEKIDTYGESIVTRGLPTNMQGQSEYLQKLYKDFTDENDPLQSRFSLDTSFPLPDSYPRIFTNRVNTDGLICNATYTIDPAKSVPVMTRLESGSILKATVDQQLKNLEKIRFADFYEYAQGECALTREDFLETKEALIGLSDVYTNDDDNMMI</sequence>
<feature type="domain" description="DML1/Misato tubulin" evidence="6">
    <location>
        <begin position="133"/>
        <end position="320"/>
    </location>
</feature>
<name>A0A8H7VRC7_9FUNG</name>
<reference evidence="7" key="1">
    <citation type="submission" date="2021-01" db="EMBL/GenBank/DDBJ databases">
        <title>Metabolic potential, ecology and presence of endohyphal bacteria is reflected in genomic diversity of Mucoromycotina.</title>
        <authorList>
            <person name="Muszewska A."/>
            <person name="Okrasinska A."/>
            <person name="Steczkiewicz K."/>
            <person name="Drgas O."/>
            <person name="Orlowska M."/>
            <person name="Perlinska-Lenart U."/>
            <person name="Aleksandrzak-Piekarczyk T."/>
            <person name="Szatraj K."/>
            <person name="Zielenkiewicz U."/>
            <person name="Pilsyk S."/>
            <person name="Malc E."/>
            <person name="Mieczkowski P."/>
            <person name="Kruszewska J.S."/>
            <person name="Biernat P."/>
            <person name="Pawlowska J."/>
        </authorList>
    </citation>
    <scope>NUCLEOTIDE SEQUENCE</scope>
    <source>
        <strain evidence="7">WA0000018081</strain>
    </source>
</reference>
<gene>
    <name evidence="7" type="ORF">INT48_008917</name>
</gene>
<feature type="domain" description="Misato Segment II tubulin-like" evidence="5">
    <location>
        <begin position="2"/>
        <end position="115"/>
    </location>
</feature>
<comment type="caution">
    <text evidence="7">The sequence shown here is derived from an EMBL/GenBank/DDBJ whole genome shotgun (WGS) entry which is preliminary data.</text>
</comment>
<dbReference type="PROSITE" id="PS00228">
    <property type="entry name" value="TUBULIN_B_AUTOREG"/>
    <property type="match status" value="1"/>
</dbReference>
<evidence type="ECO:0000313" key="7">
    <source>
        <dbReference type="EMBL" id="KAG2231891.1"/>
    </source>
</evidence>
<dbReference type="InterPro" id="IPR049942">
    <property type="entry name" value="DML1/Misato"/>
</dbReference>
<evidence type="ECO:0000256" key="3">
    <source>
        <dbReference type="ARBA" id="ARBA00008507"/>
    </source>
</evidence>
<organism evidence="7 8">
    <name type="scientific">Thamnidium elegans</name>
    <dbReference type="NCBI Taxonomy" id="101142"/>
    <lineage>
        <taxon>Eukaryota</taxon>
        <taxon>Fungi</taxon>
        <taxon>Fungi incertae sedis</taxon>
        <taxon>Mucoromycota</taxon>
        <taxon>Mucoromycotina</taxon>
        <taxon>Mucoromycetes</taxon>
        <taxon>Mucorales</taxon>
        <taxon>Mucorineae</taxon>
        <taxon>Mucoraceae</taxon>
        <taxon>Thamnidium</taxon>
    </lineage>
</organism>
<dbReference type="GO" id="GO:0005739">
    <property type="term" value="C:mitochondrion"/>
    <property type="evidence" value="ECO:0007669"/>
    <property type="project" value="UniProtKB-SubCell"/>
</dbReference>